<feature type="domain" description="UspA" evidence="3">
    <location>
        <begin position="199"/>
        <end position="327"/>
    </location>
</feature>
<reference evidence="4 5" key="1">
    <citation type="submission" date="2016-09" db="EMBL/GenBank/DDBJ databases">
        <title>Streptomyces rubrolavendulae MJM4426 Genome sequencing and assembly.</title>
        <authorList>
            <person name="Kim J.-G."/>
        </authorList>
    </citation>
    <scope>NUCLEOTIDE SEQUENCE [LARGE SCALE GENOMIC DNA]</scope>
    <source>
        <strain evidence="4 5">MJM4426</strain>
    </source>
</reference>
<dbReference type="PATRIC" id="fig|285473.5.peg.5446"/>
<dbReference type="PANTHER" id="PTHR46268:SF6">
    <property type="entry name" value="UNIVERSAL STRESS PROTEIN UP12"/>
    <property type="match status" value="1"/>
</dbReference>
<dbReference type="Proteomes" id="UP000095349">
    <property type="component" value="Chromosome"/>
</dbReference>
<dbReference type="PRINTS" id="PR01438">
    <property type="entry name" value="UNVRSLSTRESS"/>
</dbReference>
<dbReference type="EMBL" id="CP017316">
    <property type="protein sequence ID" value="AOT62277.1"/>
    <property type="molecule type" value="Genomic_DNA"/>
</dbReference>
<dbReference type="RefSeq" id="WP_078915422.1">
    <property type="nucleotide sequence ID" value="NZ_CP017316.1"/>
</dbReference>
<proteinExistence type="inferred from homology"/>
<feature type="region of interest" description="Disordered" evidence="2">
    <location>
        <begin position="1"/>
        <end position="56"/>
    </location>
</feature>
<evidence type="ECO:0000313" key="4">
    <source>
        <dbReference type="EMBL" id="AOT62277.1"/>
    </source>
</evidence>
<keyword evidence="5" id="KW-1185">Reference proteome</keyword>
<feature type="compositionally biased region" description="Low complexity" evidence="2">
    <location>
        <begin position="1"/>
        <end position="26"/>
    </location>
</feature>
<dbReference type="AlphaFoldDB" id="A0A1D8G9Y8"/>
<name>A0A1D8G9Y8_9ACTN</name>
<dbReference type="Pfam" id="PF00582">
    <property type="entry name" value="Usp"/>
    <property type="match status" value="2"/>
</dbReference>
<dbReference type="Gene3D" id="3.40.50.620">
    <property type="entry name" value="HUPs"/>
    <property type="match status" value="2"/>
</dbReference>
<gene>
    <name evidence="4" type="ORF">A4G23_05172</name>
</gene>
<dbReference type="OrthoDB" id="3865341at2"/>
<accession>A0A1D8G9Y8</accession>
<dbReference type="STRING" id="285473.A4G23_05172"/>
<feature type="domain" description="UspA" evidence="3">
    <location>
        <begin position="51"/>
        <end position="184"/>
    </location>
</feature>
<evidence type="ECO:0000256" key="2">
    <source>
        <dbReference type="SAM" id="MobiDB-lite"/>
    </source>
</evidence>
<dbReference type="PANTHER" id="PTHR46268">
    <property type="entry name" value="STRESS RESPONSE PROTEIN NHAX"/>
    <property type="match status" value="1"/>
</dbReference>
<dbReference type="InterPro" id="IPR006016">
    <property type="entry name" value="UspA"/>
</dbReference>
<dbReference type="InterPro" id="IPR014729">
    <property type="entry name" value="Rossmann-like_a/b/a_fold"/>
</dbReference>
<evidence type="ECO:0000259" key="3">
    <source>
        <dbReference type="Pfam" id="PF00582"/>
    </source>
</evidence>
<protein>
    <submittedName>
        <fullName evidence="4">Universal stress protein</fullName>
    </submittedName>
</protein>
<evidence type="ECO:0000256" key="1">
    <source>
        <dbReference type="ARBA" id="ARBA00008791"/>
    </source>
</evidence>
<evidence type="ECO:0000313" key="5">
    <source>
        <dbReference type="Proteomes" id="UP000095349"/>
    </source>
</evidence>
<organism evidence="4 5">
    <name type="scientific">Streptomyces rubrolavendulae</name>
    <dbReference type="NCBI Taxonomy" id="285473"/>
    <lineage>
        <taxon>Bacteria</taxon>
        <taxon>Bacillati</taxon>
        <taxon>Actinomycetota</taxon>
        <taxon>Actinomycetes</taxon>
        <taxon>Kitasatosporales</taxon>
        <taxon>Streptomycetaceae</taxon>
        <taxon>Streptomyces</taxon>
    </lineage>
</organism>
<dbReference type="GeneID" id="91406673"/>
<sequence length="338" mass="34614">MRHDSAQAAGHDSAGQAAGGQAADHGTAGGAAPGRQPAPVRERGEGRGRGPVVAGVDGSEHARSAALWAAGEAEMRGVPLRLVYAVDLDRMTRLASPEVIDGIYADGHELLVGTAAAVRDRFPDLTVRTELSRKEPVAALRAAGGPGDLVVVGNRGLGGFGTLMLGSVGLGVATRAQGPVAVVREDADARRGVVVAAVRGAKDHDWLDLAAGEAEMRGAELRLLSAWSPLSHVGTAVSFLDDLGKMAEEHARKVEAVAGDLRWAHPGLTVTSEVTVGGSAAAALVEGSGSADLVVVGGRRRPLRLGPGLGKVAHALVHHAHCPVMVAPRAQAPDREER</sequence>
<dbReference type="SUPFAM" id="SSF52402">
    <property type="entry name" value="Adenine nucleotide alpha hydrolases-like"/>
    <property type="match status" value="2"/>
</dbReference>
<dbReference type="InterPro" id="IPR006015">
    <property type="entry name" value="Universal_stress_UspA"/>
</dbReference>
<dbReference type="KEGG" id="srn:A4G23_05172"/>
<comment type="similarity">
    <text evidence="1">Belongs to the universal stress protein A family.</text>
</comment>